<dbReference type="Gene3D" id="3.90.550.10">
    <property type="entry name" value="Spore Coat Polysaccharide Biosynthesis Protein SpsA, Chain A"/>
    <property type="match status" value="1"/>
</dbReference>
<dbReference type="InterPro" id="IPR029044">
    <property type="entry name" value="Nucleotide-diphossugar_trans"/>
</dbReference>
<dbReference type="SUPFAM" id="SSF159283">
    <property type="entry name" value="Guanosine diphospho-D-mannose pyrophosphorylase/mannose-6-phosphate isomerase linker domain"/>
    <property type="match status" value="1"/>
</dbReference>
<dbReference type="Proteomes" id="UP001498398">
    <property type="component" value="Unassembled WGS sequence"/>
</dbReference>
<organism evidence="4 5">
    <name type="scientific">Marasmiellus scandens</name>
    <dbReference type="NCBI Taxonomy" id="2682957"/>
    <lineage>
        <taxon>Eukaryota</taxon>
        <taxon>Fungi</taxon>
        <taxon>Dikarya</taxon>
        <taxon>Basidiomycota</taxon>
        <taxon>Agaricomycotina</taxon>
        <taxon>Agaricomycetes</taxon>
        <taxon>Agaricomycetidae</taxon>
        <taxon>Agaricales</taxon>
        <taxon>Marasmiineae</taxon>
        <taxon>Omphalotaceae</taxon>
        <taxon>Marasmiellus</taxon>
    </lineage>
</organism>
<dbReference type="PANTHER" id="PTHR46390:SF1">
    <property type="entry name" value="MANNOSE-1-PHOSPHATE GUANYLYLTRANSFERASE"/>
    <property type="match status" value="1"/>
</dbReference>
<dbReference type="Pfam" id="PF22640">
    <property type="entry name" value="ManC_GMP_beta-helix"/>
    <property type="match status" value="1"/>
</dbReference>
<dbReference type="InterPro" id="IPR005835">
    <property type="entry name" value="NTP_transferase_dom"/>
</dbReference>
<sequence length="496" mass="52996">MSSLINSTASAMPAGQASVESMFQSILTLLQQSQQDIADLKHECSELRHANTSLERQVREGSLLSGNGGRSSTPGFMTPAVPSSPQLRAKSPFLTPSIPASVPTIASQVHHPSPLGDNILLSLPYGNRDIPGFYVVIPAGGAGTRLWPLSREGHPKFLLDLTLKGRSLIQATWDRLLPLTSAARTTIVAGPSHIKSISEQLPDLVPENLFCEPGPKDSMAAIGLAAAVLAHRDPDAVIGSFAADHMISGDDAFLSAVAEAVEVAQNDYLVTIGIAPSHPSTGFGYIRLGDKLPMKSAPNARLVESFKEKPDARTAAAYIATGRYRWNAGMFVTKATFLLQLLKEYRPELADGLYKIGAVWDDPIRRQAVLDEIWPALEKIPIDNAVAEPAAAEGRVAVVPATFGWDDVGDFSSLTDLLPAEANQPRILGDSSLVLTDQVAGGIVVPGSGRLISCLGVDDLVIVDMPDCLLVTTRARSQEVKRIVKKAKDSGWKQLL</sequence>
<keyword evidence="5" id="KW-1185">Reference proteome</keyword>
<accession>A0ABR1K6D3</accession>
<evidence type="ECO:0000259" key="3">
    <source>
        <dbReference type="Pfam" id="PF22640"/>
    </source>
</evidence>
<dbReference type="EMBL" id="JBANRG010000001">
    <property type="protein sequence ID" value="KAK7472988.1"/>
    <property type="molecule type" value="Genomic_DNA"/>
</dbReference>
<feature type="domain" description="MannoseP isomerase/GMP-like beta-helix" evidence="3">
    <location>
        <begin position="442"/>
        <end position="486"/>
    </location>
</feature>
<evidence type="ECO:0000256" key="1">
    <source>
        <dbReference type="SAM" id="Coils"/>
    </source>
</evidence>
<comment type="caution">
    <text evidence="4">The sequence shown here is derived from an EMBL/GenBank/DDBJ whole genome shotgun (WGS) entry which is preliminary data.</text>
</comment>
<evidence type="ECO:0000259" key="2">
    <source>
        <dbReference type="Pfam" id="PF00483"/>
    </source>
</evidence>
<dbReference type="Pfam" id="PF00483">
    <property type="entry name" value="NTP_transferase"/>
    <property type="match status" value="1"/>
</dbReference>
<dbReference type="InterPro" id="IPR049577">
    <property type="entry name" value="GMPP_N"/>
</dbReference>
<evidence type="ECO:0000313" key="5">
    <source>
        <dbReference type="Proteomes" id="UP001498398"/>
    </source>
</evidence>
<feature type="coiled-coil region" evidence="1">
    <location>
        <begin position="30"/>
        <end position="57"/>
    </location>
</feature>
<gene>
    <name evidence="4" type="ORF">VKT23_001092</name>
</gene>
<dbReference type="PANTHER" id="PTHR46390">
    <property type="entry name" value="MANNOSE-1-PHOSPHATE GUANYLYLTRANSFERASE"/>
    <property type="match status" value="1"/>
</dbReference>
<dbReference type="InterPro" id="IPR054566">
    <property type="entry name" value="ManC/GMP-like_b-helix"/>
</dbReference>
<dbReference type="InterPro" id="IPR051161">
    <property type="entry name" value="Mannose-6P_isomerase_type2"/>
</dbReference>
<evidence type="ECO:0008006" key="6">
    <source>
        <dbReference type="Google" id="ProtNLM"/>
    </source>
</evidence>
<protein>
    <recommendedName>
        <fullName evidence="6">Mannose-1-phosphate guanylyltransferase</fullName>
    </recommendedName>
</protein>
<keyword evidence="1" id="KW-0175">Coiled coil</keyword>
<reference evidence="4 5" key="1">
    <citation type="submission" date="2024-01" db="EMBL/GenBank/DDBJ databases">
        <title>A draft genome for the cacao thread blight pathogen Marasmiellus scandens.</title>
        <authorList>
            <person name="Baruah I.K."/>
            <person name="Leung J."/>
            <person name="Bukari Y."/>
            <person name="Amoako-Attah I."/>
            <person name="Meinhardt L.W."/>
            <person name="Bailey B.A."/>
            <person name="Cohen S.P."/>
        </authorList>
    </citation>
    <scope>NUCLEOTIDE SEQUENCE [LARGE SCALE GENOMIC DNA]</scope>
    <source>
        <strain evidence="4 5">GH-19</strain>
    </source>
</reference>
<proteinExistence type="predicted"/>
<dbReference type="CDD" id="cd02509">
    <property type="entry name" value="GDP-M1P_Guanylyltransferase"/>
    <property type="match status" value="1"/>
</dbReference>
<dbReference type="SUPFAM" id="SSF53448">
    <property type="entry name" value="Nucleotide-diphospho-sugar transferases"/>
    <property type="match status" value="1"/>
</dbReference>
<evidence type="ECO:0000313" key="4">
    <source>
        <dbReference type="EMBL" id="KAK7472988.1"/>
    </source>
</evidence>
<feature type="domain" description="Nucleotidyl transferase" evidence="2">
    <location>
        <begin position="136"/>
        <end position="419"/>
    </location>
</feature>
<name>A0ABR1K6D3_9AGAR</name>